<keyword evidence="2" id="KW-1185">Reference proteome</keyword>
<dbReference type="RefSeq" id="WP_092743861.1">
    <property type="nucleotide sequence ID" value="NZ_FNOV01000025.1"/>
</dbReference>
<dbReference type="STRING" id="651662.SAMN04488069_1256"/>
<evidence type="ECO:0008006" key="3">
    <source>
        <dbReference type="Google" id="ProtNLM"/>
    </source>
</evidence>
<organism evidence="1 2">
    <name type="scientific">Hymenobacter psychrophilus</name>
    <dbReference type="NCBI Taxonomy" id="651662"/>
    <lineage>
        <taxon>Bacteria</taxon>
        <taxon>Pseudomonadati</taxon>
        <taxon>Bacteroidota</taxon>
        <taxon>Cytophagia</taxon>
        <taxon>Cytophagales</taxon>
        <taxon>Hymenobacteraceae</taxon>
        <taxon>Hymenobacter</taxon>
    </lineage>
</organism>
<reference evidence="2" key="1">
    <citation type="submission" date="2016-10" db="EMBL/GenBank/DDBJ databases">
        <authorList>
            <person name="Varghese N."/>
            <person name="Submissions S."/>
        </authorList>
    </citation>
    <scope>NUCLEOTIDE SEQUENCE [LARGE SCALE GENOMIC DNA]</scope>
    <source>
        <strain evidence="2">CGMCC 1.8975</strain>
    </source>
</reference>
<protein>
    <recommendedName>
        <fullName evidence="3">Phage tail tube protein</fullName>
    </recommendedName>
</protein>
<dbReference type="AlphaFoldDB" id="A0A1H3P8Y3"/>
<gene>
    <name evidence="1" type="ORF">SAMN04488069_1256</name>
</gene>
<dbReference type="InterPro" id="IPR011855">
    <property type="entry name" value="Phgtail_TP901_1"/>
</dbReference>
<proteinExistence type="predicted"/>
<dbReference type="Proteomes" id="UP000199249">
    <property type="component" value="Unassembled WGS sequence"/>
</dbReference>
<name>A0A1H3P8Y3_9BACT</name>
<evidence type="ECO:0000313" key="1">
    <source>
        <dbReference type="EMBL" id="SDY97547.1"/>
    </source>
</evidence>
<sequence>MAIEIVTGLILGLNGIEVGCAQTVSWGASRTEIVAKCAANGGTKVTRPGDKAYTLSVEALARVATGVDAAGNFTYVNLEQLFEDGTIFDFEVGGEEVGSTKKSGQCYVLSYSESSNLDGETTWSADFSVTGDVTYTANA</sequence>
<dbReference type="Pfam" id="PF06199">
    <property type="entry name" value="Phage_tail_2"/>
    <property type="match status" value="1"/>
</dbReference>
<dbReference type="EMBL" id="FNOV01000025">
    <property type="protein sequence ID" value="SDY97547.1"/>
    <property type="molecule type" value="Genomic_DNA"/>
</dbReference>
<evidence type="ECO:0000313" key="2">
    <source>
        <dbReference type="Proteomes" id="UP000199249"/>
    </source>
</evidence>
<accession>A0A1H3P8Y3</accession>